<protein>
    <submittedName>
        <fullName evidence="2">Uncharacterized protein</fullName>
    </submittedName>
</protein>
<feature type="region of interest" description="Disordered" evidence="1">
    <location>
        <begin position="203"/>
        <end position="224"/>
    </location>
</feature>
<organism evidence="2 3">
    <name type="scientific">Sclerotinia borealis (strain F-4128)</name>
    <dbReference type="NCBI Taxonomy" id="1432307"/>
    <lineage>
        <taxon>Eukaryota</taxon>
        <taxon>Fungi</taxon>
        <taxon>Dikarya</taxon>
        <taxon>Ascomycota</taxon>
        <taxon>Pezizomycotina</taxon>
        <taxon>Leotiomycetes</taxon>
        <taxon>Helotiales</taxon>
        <taxon>Sclerotiniaceae</taxon>
        <taxon>Sclerotinia</taxon>
    </lineage>
</organism>
<evidence type="ECO:0000313" key="2">
    <source>
        <dbReference type="EMBL" id="ESZ94913.1"/>
    </source>
</evidence>
<dbReference type="OrthoDB" id="3518221at2759"/>
<comment type="caution">
    <text evidence="2">The sequence shown here is derived from an EMBL/GenBank/DDBJ whole genome shotgun (WGS) entry which is preliminary data.</text>
</comment>
<accession>W9CG62</accession>
<dbReference type="Proteomes" id="UP000019487">
    <property type="component" value="Unassembled WGS sequence"/>
</dbReference>
<name>W9CG62_SCLBF</name>
<evidence type="ECO:0000313" key="3">
    <source>
        <dbReference type="Proteomes" id="UP000019487"/>
    </source>
</evidence>
<reference evidence="2 3" key="1">
    <citation type="journal article" date="2014" name="Genome Announc.">
        <title>Draft genome sequence of Sclerotinia borealis, a psychrophilic plant pathogenic fungus.</title>
        <authorList>
            <person name="Mardanov A.V."/>
            <person name="Beletsky A.V."/>
            <person name="Kadnikov V.V."/>
            <person name="Ignatov A.N."/>
            <person name="Ravin N.V."/>
        </authorList>
    </citation>
    <scope>NUCLEOTIDE SEQUENCE [LARGE SCALE GENOMIC DNA]</scope>
    <source>
        <strain evidence="3">F-4157</strain>
    </source>
</reference>
<proteinExistence type="predicted"/>
<gene>
    <name evidence="2" type="ORF">SBOR_4705</name>
</gene>
<dbReference type="EMBL" id="AYSA01000219">
    <property type="protein sequence ID" value="ESZ94913.1"/>
    <property type="molecule type" value="Genomic_DNA"/>
</dbReference>
<dbReference type="HOGENOM" id="CLU_1272099_0_0_1"/>
<evidence type="ECO:0000256" key="1">
    <source>
        <dbReference type="SAM" id="MobiDB-lite"/>
    </source>
</evidence>
<dbReference type="AlphaFoldDB" id="W9CG62"/>
<sequence>MNAAVRALHQVTLSIDCVKKLPPLEPYEGLDSPPQLMYQDQIGWITNYATNNACCPIILSNAKSGSWQQMLMNIETVNRLRHPNVQQEYIKWRSQDMLVRRLWPKAMFPGMDPDELYTQIRKNYCTAARKLTGELDEQGLDYESALIQLKKTYNKKLAAARKAKAGTGIGEFLDRICAIKAMKSNREAGEMEAEDEFVVVEVEDGDVDEGEGEGKCEEDDWDML</sequence>
<keyword evidence="3" id="KW-1185">Reference proteome</keyword>